<dbReference type="InterPro" id="IPR028978">
    <property type="entry name" value="Chorismate_lyase_/UTRA_dom_sf"/>
</dbReference>
<evidence type="ECO:0000313" key="5">
    <source>
        <dbReference type="EMBL" id="MBT1543471.1"/>
    </source>
</evidence>
<keyword evidence="3" id="KW-0804">Transcription</keyword>
<keyword evidence="1" id="KW-0805">Transcription regulation</keyword>
<dbReference type="PRINTS" id="PR00035">
    <property type="entry name" value="HTHGNTR"/>
</dbReference>
<evidence type="ECO:0000313" key="6">
    <source>
        <dbReference type="Proteomes" id="UP000709437"/>
    </source>
</evidence>
<gene>
    <name evidence="5" type="ORF">KK103_17035</name>
</gene>
<name>A0A9Q2ZM33_9MICO</name>
<dbReference type="InterPro" id="IPR050679">
    <property type="entry name" value="Bact_HTH_transcr_reg"/>
</dbReference>
<dbReference type="InterPro" id="IPR011663">
    <property type="entry name" value="UTRA"/>
</dbReference>
<dbReference type="RefSeq" id="WP_214563650.1">
    <property type="nucleotide sequence ID" value="NZ_JAHEWX010000033.1"/>
</dbReference>
<organism evidence="5 6">
    <name type="scientific">Curtobacterium flaccumfaciens pv. flaccumfaciens</name>
    <dbReference type="NCBI Taxonomy" id="138532"/>
    <lineage>
        <taxon>Bacteria</taxon>
        <taxon>Bacillati</taxon>
        <taxon>Actinomycetota</taxon>
        <taxon>Actinomycetes</taxon>
        <taxon>Micrococcales</taxon>
        <taxon>Microbacteriaceae</taxon>
        <taxon>Curtobacterium</taxon>
    </lineage>
</organism>
<dbReference type="CDD" id="cd07377">
    <property type="entry name" value="WHTH_GntR"/>
    <property type="match status" value="1"/>
</dbReference>
<keyword evidence="2" id="KW-0238">DNA-binding</keyword>
<dbReference type="PANTHER" id="PTHR44846:SF17">
    <property type="entry name" value="GNTR-FAMILY TRANSCRIPTIONAL REGULATOR"/>
    <property type="match status" value="1"/>
</dbReference>
<reference evidence="5" key="1">
    <citation type="submission" date="2021-05" db="EMBL/GenBank/DDBJ databases">
        <title>Whole genome sequence of Curtobacterium flaccumfaciens pv. flaccumfaciens strain CFBP 3417.</title>
        <authorList>
            <person name="Osdaghi E."/>
            <person name="Taghouti G."/>
            <person name="Portier P."/>
            <person name="Fazliarab A."/>
            <person name="Taghavi S.M."/>
            <person name="Briand M."/>
            <person name="Le-Saux M."/>
            <person name="Jacques M.-A."/>
        </authorList>
    </citation>
    <scope>NUCLEOTIDE SEQUENCE</scope>
    <source>
        <strain evidence="5">CFBP 3417</strain>
    </source>
</reference>
<dbReference type="Gene3D" id="3.40.1410.10">
    <property type="entry name" value="Chorismate lyase-like"/>
    <property type="match status" value="1"/>
</dbReference>
<evidence type="ECO:0000256" key="2">
    <source>
        <dbReference type="ARBA" id="ARBA00023125"/>
    </source>
</evidence>
<evidence type="ECO:0000256" key="1">
    <source>
        <dbReference type="ARBA" id="ARBA00023015"/>
    </source>
</evidence>
<dbReference type="SMART" id="SM00345">
    <property type="entry name" value="HTH_GNTR"/>
    <property type="match status" value="1"/>
</dbReference>
<dbReference type="Proteomes" id="UP000709437">
    <property type="component" value="Unassembled WGS sequence"/>
</dbReference>
<accession>A0A9Q2ZM33</accession>
<dbReference type="Gene3D" id="1.10.10.10">
    <property type="entry name" value="Winged helix-like DNA-binding domain superfamily/Winged helix DNA-binding domain"/>
    <property type="match status" value="1"/>
</dbReference>
<dbReference type="GO" id="GO:0003700">
    <property type="term" value="F:DNA-binding transcription factor activity"/>
    <property type="evidence" value="ECO:0007669"/>
    <property type="project" value="InterPro"/>
</dbReference>
<evidence type="ECO:0000259" key="4">
    <source>
        <dbReference type="PROSITE" id="PS50949"/>
    </source>
</evidence>
<dbReference type="PANTHER" id="PTHR44846">
    <property type="entry name" value="MANNOSYL-D-GLYCERATE TRANSPORT/METABOLISM SYSTEM REPRESSOR MNGR-RELATED"/>
    <property type="match status" value="1"/>
</dbReference>
<feature type="domain" description="HTH gntR-type" evidence="4">
    <location>
        <begin position="4"/>
        <end position="72"/>
    </location>
</feature>
<dbReference type="SUPFAM" id="SSF46785">
    <property type="entry name" value="Winged helix' DNA-binding domain"/>
    <property type="match status" value="1"/>
</dbReference>
<sequence length="243" mass="26059">MPITSKRRLVADALRDEIATGRYRAGERLPGEHDLAVRFAVSRGTVRAALADLADDEYIATRGGIGSVVTFDGASLDPRGGWARSIAASGTEVSTRTLRIERFEDTALQTEVDAASATFVAVDRLRVVVGGSPVSLERSVVPHLGRLASATADGLVDGSLTATIAETGLVPASAEQWIDVVPLDIDDAALLDRTAGTPFLRSRRIARTAEGAFVERVDSLLDPDRFRLHMRFGTTSRPHDRTP</sequence>
<dbReference type="SUPFAM" id="SSF64288">
    <property type="entry name" value="Chorismate lyase-like"/>
    <property type="match status" value="1"/>
</dbReference>
<dbReference type="EMBL" id="JAHEWX010000033">
    <property type="protein sequence ID" value="MBT1543471.1"/>
    <property type="molecule type" value="Genomic_DNA"/>
</dbReference>
<dbReference type="PROSITE" id="PS50949">
    <property type="entry name" value="HTH_GNTR"/>
    <property type="match status" value="1"/>
</dbReference>
<dbReference type="InterPro" id="IPR036388">
    <property type="entry name" value="WH-like_DNA-bd_sf"/>
</dbReference>
<dbReference type="GO" id="GO:0003677">
    <property type="term" value="F:DNA binding"/>
    <property type="evidence" value="ECO:0007669"/>
    <property type="project" value="UniProtKB-KW"/>
</dbReference>
<comment type="caution">
    <text evidence="5">The sequence shown here is derived from an EMBL/GenBank/DDBJ whole genome shotgun (WGS) entry which is preliminary data.</text>
</comment>
<dbReference type="InterPro" id="IPR036390">
    <property type="entry name" value="WH_DNA-bd_sf"/>
</dbReference>
<dbReference type="AlphaFoldDB" id="A0A9Q2ZM33"/>
<protein>
    <submittedName>
        <fullName evidence="5">GntR family transcriptional regulator</fullName>
    </submittedName>
</protein>
<evidence type="ECO:0000256" key="3">
    <source>
        <dbReference type="ARBA" id="ARBA00023163"/>
    </source>
</evidence>
<proteinExistence type="predicted"/>
<dbReference type="GO" id="GO:0045892">
    <property type="term" value="P:negative regulation of DNA-templated transcription"/>
    <property type="evidence" value="ECO:0007669"/>
    <property type="project" value="TreeGrafter"/>
</dbReference>
<dbReference type="Pfam" id="PF00392">
    <property type="entry name" value="GntR"/>
    <property type="match status" value="1"/>
</dbReference>
<dbReference type="SMART" id="SM00866">
    <property type="entry name" value="UTRA"/>
    <property type="match status" value="1"/>
</dbReference>
<dbReference type="InterPro" id="IPR000524">
    <property type="entry name" value="Tscrpt_reg_HTH_GntR"/>
</dbReference>
<dbReference type="Pfam" id="PF07702">
    <property type="entry name" value="UTRA"/>
    <property type="match status" value="1"/>
</dbReference>